<keyword evidence="9" id="KW-0472">Membrane</keyword>
<comment type="pathway">
    <text evidence="2 8">Carotenoid biosynthesis.</text>
</comment>
<name>A0A9P7BMB9_RHIOR</name>
<dbReference type="PANTHER" id="PTHR43734:SF1">
    <property type="entry name" value="PHYTOENE DESATURASE"/>
    <property type="match status" value="1"/>
</dbReference>
<keyword evidence="9" id="KW-0812">Transmembrane</keyword>
<dbReference type="SUPFAM" id="SSF51905">
    <property type="entry name" value="FAD/NAD(P)-binding domain"/>
    <property type="match status" value="1"/>
</dbReference>
<evidence type="ECO:0000256" key="8">
    <source>
        <dbReference type="RuleBase" id="RU362075"/>
    </source>
</evidence>
<organism evidence="11 12">
    <name type="scientific">Rhizopus oryzae</name>
    <name type="common">Mucormycosis agent</name>
    <name type="synonym">Rhizopus arrhizus var. delemar</name>
    <dbReference type="NCBI Taxonomy" id="64495"/>
    <lineage>
        <taxon>Eukaryota</taxon>
        <taxon>Fungi</taxon>
        <taxon>Fungi incertae sedis</taxon>
        <taxon>Mucoromycota</taxon>
        <taxon>Mucoromycotina</taxon>
        <taxon>Mucoromycetes</taxon>
        <taxon>Mucorales</taxon>
        <taxon>Mucorineae</taxon>
        <taxon>Rhizopodaceae</taxon>
        <taxon>Rhizopus</taxon>
    </lineage>
</organism>
<dbReference type="PANTHER" id="PTHR43734">
    <property type="entry name" value="PHYTOENE DESATURASE"/>
    <property type="match status" value="1"/>
</dbReference>
<comment type="caution">
    <text evidence="11">The sequence shown here is derived from an EMBL/GenBank/DDBJ whole genome shotgun (WGS) entry which is preliminary data.</text>
</comment>
<dbReference type="GO" id="GO:0016166">
    <property type="term" value="F:phytoene dehydrogenase activity"/>
    <property type="evidence" value="ECO:0007669"/>
    <property type="project" value="UniProtKB-ARBA"/>
</dbReference>
<keyword evidence="5 8" id="KW-0125">Carotenoid biosynthesis</keyword>
<dbReference type="InterPro" id="IPR014105">
    <property type="entry name" value="Carotenoid/retinoid_OxRdtase"/>
</dbReference>
<dbReference type="OrthoDB" id="7777654at2759"/>
<evidence type="ECO:0000256" key="9">
    <source>
        <dbReference type="SAM" id="Phobius"/>
    </source>
</evidence>
<evidence type="ECO:0000313" key="12">
    <source>
        <dbReference type="Proteomes" id="UP000716291"/>
    </source>
</evidence>
<evidence type="ECO:0000256" key="1">
    <source>
        <dbReference type="ARBA" id="ARBA00001911"/>
    </source>
</evidence>
<keyword evidence="9" id="KW-1133">Transmembrane helix</keyword>
<reference evidence="11" key="1">
    <citation type="journal article" date="2020" name="Microb. Genom.">
        <title>Genetic diversity of clinical and environmental Mucorales isolates obtained from an investigation of mucormycosis cases among solid organ transplant recipients.</title>
        <authorList>
            <person name="Nguyen M.H."/>
            <person name="Kaul D."/>
            <person name="Muto C."/>
            <person name="Cheng S.J."/>
            <person name="Richter R.A."/>
            <person name="Bruno V.M."/>
            <person name="Liu G."/>
            <person name="Beyhan S."/>
            <person name="Sundermann A.J."/>
            <person name="Mounaud S."/>
            <person name="Pasculle A.W."/>
            <person name="Nierman W.C."/>
            <person name="Driscoll E."/>
            <person name="Cumbie R."/>
            <person name="Clancy C.J."/>
            <person name="Dupont C.L."/>
        </authorList>
    </citation>
    <scope>NUCLEOTIDE SEQUENCE</scope>
    <source>
        <strain evidence="11">GL11</strain>
    </source>
</reference>
<feature type="domain" description="Amine oxidase" evidence="10">
    <location>
        <begin position="16"/>
        <end position="485"/>
    </location>
</feature>
<keyword evidence="6 8" id="KW-0560">Oxidoreductase</keyword>
<sequence>MDEKKHVVIIGAGVGGTATAARLSRQGFRVTVIEKNAFSGGRCSTLRHDGFRFDQGPTLYLMPKVFEAAFADLDERIEDHVDLLRCENNYRLHFPDGDTIELSSDLCRMQQVMDRIEGQGGMGRFLRFLQEAEVHHVRGTPIAIEQNFESIWDLVRYLPDIGRLHLFEKVYRRASTYFKTKKMRMAFTFQTMYMGMSPYDAPAVYSLLQYTECVEGIWYPRGGFHQVVQRLEQIAQEKFGATFVYNAPVAKINTQGRRVTGVTLAGGEVIQADAVVCNADLVYAYHRLLPPCAWTTRTLAAKQLTCSSISFYWSMSQTIPALDVHNIFLAEAYQASFDEIFQQHALPSQPSFYVHVPSRIDPSAAPPHKDAVIVLVPIGHMNQDPVNYDQLVRQARSLVLDVLHRRLGLLLADWIEHEIVNDPRTWQAKFNLWKGSILGLSHHLLQVLWFRPSTKDASGRYDNLYFVGASTHPGTGVPIVLAGSKLTSDQVCRGFGQVPLPRKNASHPPSLTPPFRPLWILLALVVLGFLCSFSPLLLPMPVKIRMSV</sequence>
<dbReference type="InterPro" id="IPR002937">
    <property type="entry name" value="Amino_oxidase"/>
</dbReference>
<evidence type="ECO:0000256" key="7">
    <source>
        <dbReference type="ARBA" id="ARBA00034551"/>
    </source>
</evidence>
<dbReference type="Gene3D" id="3.50.50.60">
    <property type="entry name" value="FAD/NAD(P)-binding domain"/>
    <property type="match status" value="2"/>
</dbReference>
<dbReference type="NCBIfam" id="TIGR02734">
    <property type="entry name" value="crtI_fam"/>
    <property type="match status" value="1"/>
</dbReference>
<evidence type="ECO:0000256" key="6">
    <source>
        <dbReference type="ARBA" id="ARBA00023002"/>
    </source>
</evidence>
<evidence type="ECO:0000256" key="4">
    <source>
        <dbReference type="ARBA" id="ARBA00013293"/>
    </source>
</evidence>
<evidence type="ECO:0000259" key="10">
    <source>
        <dbReference type="Pfam" id="PF01593"/>
    </source>
</evidence>
<evidence type="ECO:0000256" key="2">
    <source>
        <dbReference type="ARBA" id="ARBA00004829"/>
    </source>
</evidence>
<comment type="cofactor">
    <cofactor evidence="1">
        <name>NAD(+)</name>
        <dbReference type="ChEBI" id="CHEBI:57540"/>
    </cofactor>
</comment>
<dbReference type="FunFam" id="3.50.50.60:FF:000171">
    <property type="entry name" value="zeta-carotene-forming phytoene desaturase"/>
    <property type="match status" value="1"/>
</dbReference>
<proteinExistence type="inferred from homology"/>
<accession>A0A9P7BMB9</accession>
<dbReference type="EMBL" id="JAANQT010002402">
    <property type="protein sequence ID" value="KAG1302512.1"/>
    <property type="molecule type" value="Genomic_DNA"/>
</dbReference>
<keyword evidence="12" id="KW-1185">Reference proteome</keyword>
<gene>
    <name evidence="11" type="ORF">G6F64_010864</name>
</gene>
<dbReference type="AlphaFoldDB" id="A0A9P7BMB9"/>
<dbReference type="InterPro" id="IPR036188">
    <property type="entry name" value="FAD/NAD-bd_sf"/>
</dbReference>
<dbReference type="InterPro" id="IPR008150">
    <property type="entry name" value="Phytoene_DH_bac_CS"/>
</dbReference>
<protein>
    <recommendedName>
        <fullName evidence="4">Phytoene desaturase</fullName>
    </recommendedName>
    <alternativeName>
        <fullName evidence="7">Phytoene desaturase (3,4-didehydrolycopene-forming)</fullName>
    </alternativeName>
</protein>
<evidence type="ECO:0000256" key="5">
    <source>
        <dbReference type="ARBA" id="ARBA00022746"/>
    </source>
</evidence>
<dbReference type="Proteomes" id="UP000716291">
    <property type="component" value="Unassembled WGS sequence"/>
</dbReference>
<feature type="transmembrane region" description="Helical" evidence="9">
    <location>
        <begin position="518"/>
        <end position="538"/>
    </location>
</feature>
<comment type="similarity">
    <text evidence="3 8">Belongs to the carotenoid/retinoid oxidoreductase family.</text>
</comment>
<dbReference type="GO" id="GO:0016117">
    <property type="term" value="P:carotenoid biosynthetic process"/>
    <property type="evidence" value="ECO:0007669"/>
    <property type="project" value="UniProtKB-KW"/>
</dbReference>
<dbReference type="Pfam" id="PF01593">
    <property type="entry name" value="Amino_oxidase"/>
    <property type="match status" value="1"/>
</dbReference>
<evidence type="ECO:0000313" key="11">
    <source>
        <dbReference type="EMBL" id="KAG1302512.1"/>
    </source>
</evidence>
<evidence type="ECO:0000256" key="3">
    <source>
        <dbReference type="ARBA" id="ARBA00006046"/>
    </source>
</evidence>
<dbReference type="PROSITE" id="PS00982">
    <property type="entry name" value="PHYTOENE_DH"/>
    <property type="match status" value="1"/>
</dbReference>